<gene>
    <name evidence="2" type="ORF">HMPREF0080_01774</name>
</gene>
<dbReference type="STRING" id="861450.HMPREF0080_01774"/>
<dbReference type="Pfam" id="PF00266">
    <property type="entry name" value="Aminotran_5"/>
    <property type="match status" value="1"/>
</dbReference>
<proteinExistence type="predicted"/>
<dbReference type="InterPro" id="IPR015422">
    <property type="entry name" value="PyrdxlP-dep_Trfase_small"/>
</dbReference>
<dbReference type="InterPro" id="IPR000192">
    <property type="entry name" value="Aminotrans_V_dom"/>
</dbReference>
<dbReference type="EMBL" id="AGCJ01000076">
    <property type="protein sequence ID" value="EHM38642.1"/>
    <property type="molecule type" value="Genomic_DNA"/>
</dbReference>
<dbReference type="SUPFAM" id="SSF53383">
    <property type="entry name" value="PLP-dependent transferases"/>
    <property type="match status" value="1"/>
</dbReference>
<dbReference type="eggNOG" id="COG0520">
    <property type="taxonomic scope" value="Bacteria"/>
</dbReference>
<feature type="domain" description="Aminotransferase class V" evidence="1">
    <location>
        <begin position="5"/>
        <end position="132"/>
    </location>
</feature>
<dbReference type="PATRIC" id="fig|861450.3.peg.1639"/>
<dbReference type="HOGENOM" id="CLU_003433_6_1_9"/>
<name>G9YJC5_9FIRM</name>
<dbReference type="Proteomes" id="UP000005481">
    <property type="component" value="Unassembled WGS sequence"/>
</dbReference>
<dbReference type="PANTHER" id="PTHR43586:SF4">
    <property type="entry name" value="ISOPENICILLIN N EPIMERASE"/>
    <property type="match status" value="1"/>
</dbReference>
<accession>G9YJC5</accession>
<dbReference type="RefSeq" id="WP_006790739.1">
    <property type="nucleotide sequence ID" value="NZ_JH417605.1"/>
</dbReference>
<comment type="caution">
    <text evidence="2">The sequence shown here is derived from an EMBL/GenBank/DDBJ whole genome shotgun (WGS) entry which is preliminary data.</text>
</comment>
<dbReference type="Gene3D" id="3.90.1150.10">
    <property type="entry name" value="Aspartate Aminotransferase, domain 1"/>
    <property type="match status" value="1"/>
</dbReference>
<keyword evidence="3" id="KW-1185">Reference proteome</keyword>
<evidence type="ECO:0000313" key="3">
    <source>
        <dbReference type="Proteomes" id="UP000005481"/>
    </source>
</evidence>
<dbReference type="InterPro" id="IPR015424">
    <property type="entry name" value="PyrdxlP-dep_Trfase"/>
</dbReference>
<protein>
    <recommendedName>
        <fullName evidence="1">Aminotransferase class V domain-containing protein</fullName>
    </recommendedName>
</protein>
<organism evidence="2 3">
    <name type="scientific">Anaeroglobus geminatus F0357</name>
    <dbReference type="NCBI Taxonomy" id="861450"/>
    <lineage>
        <taxon>Bacteria</taxon>
        <taxon>Bacillati</taxon>
        <taxon>Bacillota</taxon>
        <taxon>Negativicutes</taxon>
        <taxon>Veillonellales</taxon>
        <taxon>Veillonellaceae</taxon>
        <taxon>Anaeroglobus</taxon>
    </lineage>
</organism>
<dbReference type="PANTHER" id="PTHR43586">
    <property type="entry name" value="CYSTEINE DESULFURASE"/>
    <property type="match status" value="1"/>
</dbReference>
<sequence>MPDFLPDKFEAGTLNLPGIIGLHAALEFVRTEGIETIHKKELSLTEHFLTGISDMTSITVAGRTDIIDRTAVVSIAAEDMDNSEIAVRLESEYGILTRVGLHCAPSAHKTLGTFPCGTVRFSFGYFNTKEDIATAIKALHTICG</sequence>
<evidence type="ECO:0000313" key="2">
    <source>
        <dbReference type="EMBL" id="EHM38642.1"/>
    </source>
</evidence>
<dbReference type="AlphaFoldDB" id="G9YJC5"/>
<evidence type="ECO:0000259" key="1">
    <source>
        <dbReference type="Pfam" id="PF00266"/>
    </source>
</evidence>
<reference evidence="2 3" key="1">
    <citation type="submission" date="2011-08" db="EMBL/GenBank/DDBJ databases">
        <authorList>
            <person name="Weinstock G."/>
            <person name="Sodergren E."/>
            <person name="Clifton S."/>
            <person name="Fulton L."/>
            <person name="Fulton B."/>
            <person name="Courtney L."/>
            <person name="Fronick C."/>
            <person name="Harrison M."/>
            <person name="Strong C."/>
            <person name="Farmer C."/>
            <person name="Delahaunty K."/>
            <person name="Markovic C."/>
            <person name="Hall O."/>
            <person name="Minx P."/>
            <person name="Tomlinson C."/>
            <person name="Mitreva M."/>
            <person name="Hou S."/>
            <person name="Chen J."/>
            <person name="Wollam A."/>
            <person name="Pepin K.H."/>
            <person name="Johnson M."/>
            <person name="Bhonagiri V."/>
            <person name="Zhang X."/>
            <person name="Suruliraj S."/>
            <person name="Warren W."/>
            <person name="Chinwalla A."/>
            <person name="Mardis E.R."/>
            <person name="Wilson R.K."/>
        </authorList>
    </citation>
    <scope>NUCLEOTIDE SEQUENCE [LARGE SCALE GENOMIC DNA]</scope>
    <source>
        <strain evidence="2 3">F0357</strain>
    </source>
</reference>